<organism evidence="1">
    <name type="scientific">Arundo donax</name>
    <name type="common">Giant reed</name>
    <name type="synonym">Donax arundinaceus</name>
    <dbReference type="NCBI Taxonomy" id="35708"/>
    <lineage>
        <taxon>Eukaryota</taxon>
        <taxon>Viridiplantae</taxon>
        <taxon>Streptophyta</taxon>
        <taxon>Embryophyta</taxon>
        <taxon>Tracheophyta</taxon>
        <taxon>Spermatophyta</taxon>
        <taxon>Magnoliopsida</taxon>
        <taxon>Liliopsida</taxon>
        <taxon>Poales</taxon>
        <taxon>Poaceae</taxon>
        <taxon>PACMAD clade</taxon>
        <taxon>Arundinoideae</taxon>
        <taxon>Arundineae</taxon>
        <taxon>Arundo</taxon>
    </lineage>
</organism>
<reference evidence="1" key="1">
    <citation type="submission" date="2014-09" db="EMBL/GenBank/DDBJ databases">
        <authorList>
            <person name="Magalhaes I.L.F."/>
            <person name="Oliveira U."/>
            <person name="Santos F.R."/>
            <person name="Vidigal T.H.D.A."/>
            <person name="Brescovit A.D."/>
            <person name="Santos A.J."/>
        </authorList>
    </citation>
    <scope>NUCLEOTIDE SEQUENCE</scope>
    <source>
        <tissue evidence="1">Shoot tissue taken approximately 20 cm above the soil surface</tissue>
    </source>
</reference>
<proteinExistence type="predicted"/>
<protein>
    <submittedName>
        <fullName evidence="1">Uncharacterized protein</fullName>
    </submittedName>
</protein>
<accession>A0A0A9C3B0</accession>
<name>A0A0A9C3B0_ARUDO</name>
<evidence type="ECO:0000313" key="1">
    <source>
        <dbReference type="EMBL" id="JAD66017.1"/>
    </source>
</evidence>
<sequence length="44" mass="5059">MPHPHPNPPPRCFCRHATCSLHDPTMCFWRSVLNLGLISNSFCH</sequence>
<dbReference type="EMBL" id="GBRH01231878">
    <property type="protein sequence ID" value="JAD66017.1"/>
    <property type="molecule type" value="Transcribed_RNA"/>
</dbReference>
<reference evidence="1" key="2">
    <citation type="journal article" date="2015" name="Data Brief">
        <title>Shoot transcriptome of the giant reed, Arundo donax.</title>
        <authorList>
            <person name="Barrero R.A."/>
            <person name="Guerrero F.D."/>
            <person name="Moolhuijzen P."/>
            <person name="Goolsby J.A."/>
            <person name="Tidwell J."/>
            <person name="Bellgard S.E."/>
            <person name="Bellgard M.I."/>
        </authorList>
    </citation>
    <scope>NUCLEOTIDE SEQUENCE</scope>
    <source>
        <tissue evidence="1">Shoot tissue taken approximately 20 cm above the soil surface</tissue>
    </source>
</reference>
<dbReference type="AlphaFoldDB" id="A0A0A9C3B0"/>